<evidence type="ECO:0000313" key="2">
    <source>
        <dbReference type="EMBL" id="GAG64545.1"/>
    </source>
</evidence>
<proteinExistence type="predicted"/>
<feature type="domain" description="PKD" evidence="1">
    <location>
        <begin position="263"/>
        <end position="346"/>
    </location>
</feature>
<dbReference type="AlphaFoldDB" id="X0Z5A5"/>
<dbReference type="SUPFAM" id="SSF51126">
    <property type="entry name" value="Pectin lyase-like"/>
    <property type="match status" value="1"/>
</dbReference>
<comment type="caution">
    <text evidence="2">The sequence shown here is derived from an EMBL/GenBank/DDBJ whole genome shotgun (WGS) entry which is preliminary data.</text>
</comment>
<dbReference type="PROSITE" id="PS50093">
    <property type="entry name" value="PKD"/>
    <property type="match status" value="1"/>
</dbReference>
<gene>
    <name evidence="2" type="ORF">S01H4_20456</name>
</gene>
<dbReference type="Gene3D" id="2.160.20.10">
    <property type="entry name" value="Single-stranded right-handed beta-helix, Pectin lyase-like"/>
    <property type="match status" value="1"/>
</dbReference>
<reference evidence="2" key="1">
    <citation type="journal article" date="2014" name="Front. Microbiol.">
        <title>High frequency of phylogenetically diverse reductive dehalogenase-homologous genes in deep subseafloor sedimentary metagenomes.</title>
        <authorList>
            <person name="Kawai M."/>
            <person name="Futagami T."/>
            <person name="Toyoda A."/>
            <person name="Takaki Y."/>
            <person name="Nishi S."/>
            <person name="Hori S."/>
            <person name="Arai W."/>
            <person name="Tsubouchi T."/>
            <person name="Morono Y."/>
            <person name="Uchiyama I."/>
            <person name="Ito T."/>
            <person name="Fujiyama A."/>
            <person name="Inagaki F."/>
            <person name="Takami H."/>
        </authorList>
    </citation>
    <scope>NUCLEOTIDE SEQUENCE</scope>
    <source>
        <strain evidence="2">Expedition CK06-06</strain>
    </source>
</reference>
<name>X0Z5A5_9ZZZZ</name>
<dbReference type="InterPro" id="IPR011050">
    <property type="entry name" value="Pectin_lyase_fold/virulence"/>
</dbReference>
<dbReference type="SMART" id="SM00089">
    <property type="entry name" value="PKD"/>
    <property type="match status" value="1"/>
</dbReference>
<dbReference type="InterPro" id="IPR035986">
    <property type="entry name" value="PKD_dom_sf"/>
</dbReference>
<dbReference type="InterPro" id="IPR022409">
    <property type="entry name" value="PKD/Chitinase_dom"/>
</dbReference>
<organism evidence="2">
    <name type="scientific">marine sediment metagenome</name>
    <dbReference type="NCBI Taxonomy" id="412755"/>
    <lineage>
        <taxon>unclassified sequences</taxon>
        <taxon>metagenomes</taxon>
        <taxon>ecological metagenomes</taxon>
    </lineage>
</organism>
<protein>
    <recommendedName>
        <fullName evidence="1">PKD domain-containing protein</fullName>
    </recommendedName>
</protein>
<dbReference type="InterPro" id="IPR012334">
    <property type="entry name" value="Pectin_lyas_fold"/>
</dbReference>
<dbReference type="Gene3D" id="2.60.40.10">
    <property type="entry name" value="Immunoglobulins"/>
    <property type="match status" value="1"/>
</dbReference>
<dbReference type="Pfam" id="PF18911">
    <property type="entry name" value="PKD_4"/>
    <property type="match status" value="1"/>
</dbReference>
<sequence>MVFRDNFLTTHTGALRDCIGGGRENNMADNPELGNDYDVYNNVFDGMSDDGLQIEGPCVNLREWQNTVRGGFVGIALCPIIVGPAFAIRNTLWNDGRGFKLGDHSSGHIFIEHNTVYSLTSTGLKQTDHGMNNVHAWNNILDVGYYVAEFTSAVSDPHGTEMDYNLVHSRDAKGGTRLYKWYYSTITTLEDLRAWYGQEIHGIYGQADFVNVATGDLRLQPGSLGENAGKLIPGINTFDSPWPFTGTAPDMGAIEYGGVAPPPTADFEASAYSVPALTEVSFTDISTGAIDTWYWDFGDGATSSEKSPSHTFHNEGAYDVLLTVSGPGGESSASVTIEVTGPVVSHE</sequence>
<evidence type="ECO:0000259" key="1">
    <source>
        <dbReference type="PROSITE" id="PS50093"/>
    </source>
</evidence>
<dbReference type="EMBL" id="BART01009200">
    <property type="protein sequence ID" value="GAG64545.1"/>
    <property type="molecule type" value="Genomic_DNA"/>
</dbReference>
<dbReference type="InterPro" id="IPR013783">
    <property type="entry name" value="Ig-like_fold"/>
</dbReference>
<dbReference type="CDD" id="cd00146">
    <property type="entry name" value="PKD"/>
    <property type="match status" value="1"/>
</dbReference>
<dbReference type="SUPFAM" id="SSF49299">
    <property type="entry name" value="PKD domain"/>
    <property type="match status" value="1"/>
</dbReference>
<dbReference type="InterPro" id="IPR000601">
    <property type="entry name" value="PKD_dom"/>
</dbReference>
<dbReference type="FunFam" id="2.60.40.10:FF:000270">
    <property type="entry name" value="Cell surface protein"/>
    <property type="match status" value="1"/>
</dbReference>
<accession>X0Z5A5</accession>
<feature type="non-terminal residue" evidence="2">
    <location>
        <position position="347"/>
    </location>
</feature>